<dbReference type="InParanoid" id="I7MCY6"/>
<name>I7MCY6_TETTS</name>
<dbReference type="KEGG" id="tet:TTHERM_00486100"/>
<dbReference type="InterPro" id="IPR001680">
    <property type="entry name" value="WD40_rpt"/>
</dbReference>
<accession>I7MCY6</accession>
<dbReference type="InterPro" id="IPR015943">
    <property type="entry name" value="WD40/YVTN_repeat-like_dom_sf"/>
</dbReference>
<protein>
    <submittedName>
        <fullName evidence="2">Uncharacterized protein</fullName>
    </submittedName>
</protein>
<dbReference type="EMBL" id="GG662587">
    <property type="protein sequence ID" value="EAR85159.1"/>
    <property type="molecule type" value="Genomic_DNA"/>
</dbReference>
<dbReference type="HOGENOM" id="CLU_556110_0_0_1"/>
<evidence type="ECO:0000256" key="1">
    <source>
        <dbReference type="PROSITE-ProRule" id="PRU00221"/>
    </source>
</evidence>
<gene>
    <name evidence="2" type="ORF">TTHERM_00486100</name>
</gene>
<evidence type="ECO:0000313" key="3">
    <source>
        <dbReference type="Proteomes" id="UP000009168"/>
    </source>
</evidence>
<evidence type="ECO:0000313" key="2">
    <source>
        <dbReference type="EMBL" id="EAR85159.1"/>
    </source>
</evidence>
<organism evidence="2 3">
    <name type="scientific">Tetrahymena thermophila (strain SB210)</name>
    <dbReference type="NCBI Taxonomy" id="312017"/>
    <lineage>
        <taxon>Eukaryota</taxon>
        <taxon>Sar</taxon>
        <taxon>Alveolata</taxon>
        <taxon>Ciliophora</taxon>
        <taxon>Intramacronucleata</taxon>
        <taxon>Oligohymenophorea</taxon>
        <taxon>Hymenostomatida</taxon>
        <taxon>Tetrahymenina</taxon>
        <taxon>Tetrahymenidae</taxon>
        <taxon>Tetrahymena</taxon>
    </lineage>
</organism>
<dbReference type="RefSeq" id="XP_001032822.1">
    <property type="nucleotide sequence ID" value="XM_001032822.1"/>
</dbReference>
<proteinExistence type="predicted"/>
<sequence>MDNANLQSILDLINNQIMNQSQNQDLVDQEEVNIQENINNNNNNTQMIVEEFKKDWDEKIETETPNLYQLQRRQVNLRGTYKPMKCPGYGFICAVASYKNRYIFLGTSQNQFFCYDLQKNQLIFEDYKHSDWVLSIEIITIQGVDIVISGGGLYDRSLCFYDLSLIDQGIVGFISQQIVHNKSITKIYYIEDKNLLITCGSDFYFKIWKISIQKQQINQFEEEQSIRNEGEIKDSEEEITDPQAQTIDKNFGNFCEYYSDDESEYVEELSNLKVSLKLIQSIGETSQVYSFCESDDNFMSYGTGQGFLKVLKFSPNLNKAKQVRSFKFQRSIWCLQRFINFKYLVGYSFQTQGRVDIINIVTGQHIMKFFNFSYSIHSFKIITKLEEKNIVIKNKQDFIKKSQNSIALVGASKLGQVQIVNIGDRIDTPIEYKYQYNQNIEWIPWNPLTFFKCKNEDDYPEFEKYKIYCSTGNSENKITQLIPLIEIEWYV</sequence>
<keyword evidence="1" id="KW-0853">WD repeat</keyword>
<reference evidence="3" key="1">
    <citation type="journal article" date="2006" name="PLoS Biol.">
        <title>Macronuclear genome sequence of the ciliate Tetrahymena thermophila, a model eukaryote.</title>
        <authorList>
            <person name="Eisen J.A."/>
            <person name="Coyne R.S."/>
            <person name="Wu M."/>
            <person name="Wu D."/>
            <person name="Thiagarajan M."/>
            <person name="Wortman J.R."/>
            <person name="Badger J.H."/>
            <person name="Ren Q."/>
            <person name="Amedeo P."/>
            <person name="Jones K.M."/>
            <person name="Tallon L.J."/>
            <person name="Delcher A.L."/>
            <person name="Salzberg S.L."/>
            <person name="Silva J.C."/>
            <person name="Haas B.J."/>
            <person name="Majoros W.H."/>
            <person name="Farzad M."/>
            <person name="Carlton J.M."/>
            <person name="Smith R.K. Jr."/>
            <person name="Garg J."/>
            <person name="Pearlman R.E."/>
            <person name="Karrer K.M."/>
            <person name="Sun L."/>
            <person name="Manning G."/>
            <person name="Elde N.C."/>
            <person name="Turkewitz A.P."/>
            <person name="Asai D.J."/>
            <person name="Wilkes D.E."/>
            <person name="Wang Y."/>
            <person name="Cai H."/>
            <person name="Collins K."/>
            <person name="Stewart B.A."/>
            <person name="Lee S.R."/>
            <person name="Wilamowska K."/>
            <person name="Weinberg Z."/>
            <person name="Ruzzo W.L."/>
            <person name="Wloga D."/>
            <person name="Gaertig J."/>
            <person name="Frankel J."/>
            <person name="Tsao C.-C."/>
            <person name="Gorovsky M.A."/>
            <person name="Keeling P.J."/>
            <person name="Waller R.F."/>
            <person name="Patron N.J."/>
            <person name="Cherry J.M."/>
            <person name="Stover N.A."/>
            <person name="Krieger C.J."/>
            <person name="del Toro C."/>
            <person name="Ryder H.F."/>
            <person name="Williamson S.C."/>
            <person name="Barbeau R.A."/>
            <person name="Hamilton E.P."/>
            <person name="Orias E."/>
        </authorList>
    </citation>
    <scope>NUCLEOTIDE SEQUENCE [LARGE SCALE GENOMIC DNA]</scope>
    <source>
        <strain evidence="3">SB210</strain>
    </source>
</reference>
<dbReference type="InterPro" id="IPR036322">
    <property type="entry name" value="WD40_repeat_dom_sf"/>
</dbReference>
<dbReference type="GeneID" id="7831120"/>
<dbReference type="Proteomes" id="UP000009168">
    <property type="component" value="Unassembled WGS sequence"/>
</dbReference>
<feature type="repeat" description="WD" evidence="1">
    <location>
        <begin position="177"/>
        <end position="211"/>
    </location>
</feature>
<dbReference type="SUPFAM" id="SSF50978">
    <property type="entry name" value="WD40 repeat-like"/>
    <property type="match status" value="1"/>
</dbReference>
<keyword evidence="3" id="KW-1185">Reference proteome</keyword>
<dbReference type="AlphaFoldDB" id="I7MCY6"/>
<dbReference type="PROSITE" id="PS50082">
    <property type="entry name" value="WD_REPEATS_2"/>
    <property type="match status" value="1"/>
</dbReference>
<dbReference type="Gene3D" id="2.130.10.10">
    <property type="entry name" value="YVTN repeat-like/Quinoprotein amine dehydrogenase"/>
    <property type="match status" value="1"/>
</dbReference>